<dbReference type="Proteomes" id="UP000260351">
    <property type="component" value="Unassembled WGS sequence"/>
</dbReference>
<dbReference type="EMBL" id="QUZK01000034">
    <property type="protein sequence ID" value="RFF30576.1"/>
    <property type="molecule type" value="Genomic_DNA"/>
</dbReference>
<protein>
    <submittedName>
        <fullName evidence="3">SPOR domain-containing protein</fullName>
    </submittedName>
</protein>
<dbReference type="InterPro" id="IPR036680">
    <property type="entry name" value="SPOR-like_sf"/>
</dbReference>
<sequence length="222" mass="24666">MNDFPWRWTAVALIAINAGVFVFGGLGSEPPQARQGELPPLDPNLPRVDLVEAPGSAEGASGPACYTIGPLPTLLAQQRASDRLAPFTSRLKARQTEADRDRGWWVYLPATNRNDALALTRRLAERGVEDYYVVAGGSLENAVSVGLYENIENARERQRRIRAMGFDAQLEVRRETVPQFWVDYRVEPGEAPPWRFIVRASPGAQRIQVPCTEYSLTANDES</sequence>
<comment type="caution">
    <text evidence="3">The sequence shown here is derived from an EMBL/GenBank/DDBJ whole genome shotgun (WGS) entry which is preliminary data.</text>
</comment>
<dbReference type="OrthoDB" id="5986009at2"/>
<dbReference type="AlphaFoldDB" id="A0A3E1K919"/>
<dbReference type="SUPFAM" id="SSF110997">
    <property type="entry name" value="Sporulation related repeat"/>
    <property type="match status" value="1"/>
</dbReference>
<reference evidence="3 4" key="1">
    <citation type="submission" date="2018-08" db="EMBL/GenBank/DDBJ databases">
        <title>Wenzhouxiangella salilacus sp. nov., a novel bacterium isolated from a saline lake in Xinjiang Province, China.</title>
        <authorList>
            <person name="Han S."/>
        </authorList>
    </citation>
    <scope>NUCLEOTIDE SEQUENCE [LARGE SCALE GENOMIC DNA]</scope>
    <source>
        <strain evidence="3 4">XDB06</strain>
    </source>
</reference>
<keyword evidence="4" id="KW-1185">Reference proteome</keyword>
<proteinExistence type="predicted"/>
<evidence type="ECO:0000256" key="1">
    <source>
        <dbReference type="SAM" id="Phobius"/>
    </source>
</evidence>
<dbReference type="Gene3D" id="3.30.70.1070">
    <property type="entry name" value="Sporulation related repeat"/>
    <property type="match status" value="1"/>
</dbReference>
<feature type="transmembrane region" description="Helical" evidence="1">
    <location>
        <begin position="6"/>
        <end position="26"/>
    </location>
</feature>
<keyword evidence="1" id="KW-0812">Transmembrane</keyword>
<name>A0A3E1K919_9GAMM</name>
<keyword evidence="1" id="KW-0472">Membrane</keyword>
<dbReference type="Pfam" id="PF05036">
    <property type="entry name" value="SPOR"/>
    <property type="match status" value="1"/>
</dbReference>
<dbReference type="InterPro" id="IPR007730">
    <property type="entry name" value="SPOR-like_dom"/>
</dbReference>
<dbReference type="GO" id="GO:0042834">
    <property type="term" value="F:peptidoglycan binding"/>
    <property type="evidence" value="ECO:0007669"/>
    <property type="project" value="InterPro"/>
</dbReference>
<evidence type="ECO:0000313" key="3">
    <source>
        <dbReference type="EMBL" id="RFF30576.1"/>
    </source>
</evidence>
<evidence type="ECO:0000259" key="2">
    <source>
        <dbReference type="Pfam" id="PF05036"/>
    </source>
</evidence>
<accession>A0A3E1K919</accession>
<keyword evidence="1" id="KW-1133">Transmembrane helix</keyword>
<dbReference type="RefSeq" id="WP_116650519.1">
    <property type="nucleotide sequence ID" value="NZ_QUZK01000034.1"/>
</dbReference>
<gene>
    <name evidence="3" type="ORF">DZC52_07550</name>
</gene>
<evidence type="ECO:0000313" key="4">
    <source>
        <dbReference type="Proteomes" id="UP000260351"/>
    </source>
</evidence>
<feature type="domain" description="SPOR" evidence="2">
    <location>
        <begin position="102"/>
        <end position="169"/>
    </location>
</feature>
<organism evidence="3 4">
    <name type="scientific">Wenzhouxiangella sediminis</name>
    <dbReference type="NCBI Taxonomy" id="1792836"/>
    <lineage>
        <taxon>Bacteria</taxon>
        <taxon>Pseudomonadati</taxon>
        <taxon>Pseudomonadota</taxon>
        <taxon>Gammaproteobacteria</taxon>
        <taxon>Chromatiales</taxon>
        <taxon>Wenzhouxiangellaceae</taxon>
        <taxon>Wenzhouxiangella</taxon>
    </lineage>
</organism>